<evidence type="ECO:0000256" key="4">
    <source>
        <dbReference type="ARBA" id="ARBA00022989"/>
    </source>
</evidence>
<feature type="domain" description="ABC3 transporter permease C-terminal" evidence="8">
    <location>
        <begin position="702"/>
        <end position="819"/>
    </location>
</feature>
<feature type="domain" description="ABC3 transporter permease C-terminal" evidence="8">
    <location>
        <begin position="249"/>
        <end position="369"/>
    </location>
</feature>
<comment type="similarity">
    <text evidence="6">Belongs to the ABC-4 integral membrane protein family.</text>
</comment>
<feature type="transmembrane region" description="Helical" evidence="7">
    <location>
        <begin position="299"/>
        <end position="324"/>
    </location>
</feature>
<accession>A0A6V8SER6</accession>
<feature type="transmembrane region" description="Helical" evidence="7">
    <location>
        <begin position="790"/>
        <end position="813"/>
    </location>
</feature>
<dbReference type="InterPro" id="IPR050250">
    <property type="entry name" value="Macrolide_Exporter_MacB"/>
</dbReference>
<evidence type="ECO:0000256" key="2">
    <source>
        <dbReference type="ARBA" id="ARBA00022475"/>
    </source>
</evidence>
<feature type="transmembrane region" description="Helical" evidence="7">
    <location>
        <begin position="417"/>
        <end position="444"/>
    </location>
</feature>
<evidence type="ECO:0000259" key="8">
    <source>
        <dbReference type="Pfam" id="PF02687"/>
    </source>
</evidence>
<dbReference type="Pfam" id="PF02687">
    <property type="entry name" value="FtsX"/>
    <property type="match status" value="2"/>
</dbReference>
<feature type="domain" description="MacB-like periplasmic core" evidence="9">
    <location>
        <begin position="20"/>
        <end position="200"/>
    </location>
</feature>
<evidence type="ECO:0000256" key="7">
    <source>
        <dbReference type="SAM" id="Phobius"/>
    </source>
</evidence>
<evidence type="ECO:0000313" key="10">
    <source>
        <dbReference type="EMBL" id="GFP75062.1"/>
    </source>
</evidence>
<feature type="transmembrane region" description="Helical" evidence="7">
    <location>
        <begin position="745"/>
        <end position="770"/>
    </location>
</feature>
<keyword evidence="3 7" id="KW-0812">Transmembrane</keyword>
<reference evidence="10 11" key="1">
    <citation type="submission" date="2020-07" db="EMBL/GenBank/DDBJ databases">
        <title>A new beta-1,3-glucan-decomposing anaerobic bacterium isolated from anoxic soil subjected to biological soil disinfestation.</title>
        <authorList>
            <person name="Ueki A."/>
            <person name="Tonouchi A."/>
        </authorList>
    </citation>
    <scope>NUCLEOTIDE SEQUENCE [LARGE SCALE GENOMIC DNA]</scope>
    <source>
        <strain evidence="10 11">TW1</strain>
    </source>
</reference>
<keyword evidence="4 7" id="KW-1133">Transmembrane helix</keyword>
<protein>
    <recommendedName>
        <fullName evidence="12">ABC transport system permease protein</fullName>
    </recommendedName>
</protein>
<comment type="caution">
    <text evidence="10">The sequence shown here is derived from an EMBL/GenBank/DDBJ whole genome shotgun (WGS) entry which is preliminary data.</text>
</comment>
<organism evidence="10 11">
    <name type="scientific">Clostridium fungisolvens</name>
    <dbReference type="NCBI Taxonomy" id="1604897"/>
    <lineage>
        <taxon>Bacteria</taxon>
        <taxon>Bacillati</taxon>
        <taxon>Bacillota</taxon>
        <taxon>Clostridia</taxon>
        <taxon>Eubacteriales</taxon>
        <taxon>Clostridiaceae</taxon>
        <taxon>Clostridium</taxon>
    </lineage>
</organism>
<feature type="transmembrane region" description="Helical" evidence="7">
    <location>
        <begin position="384"/>
        <end position="405"/>
    </location>
</feature>
<evidence type="ECO:0000256" key="6">
    <source>
        <dbReference type="ARBA" id="ARBA00038076"/>
    </source>
</evidence>
<feature type="transmembrane region" description="Helical" evidence="7">
    <location>
        <begin position="464"/>
        <end position="484"/>
    </location>
</feature>
<dbReference type="GO" id="GO:0005886">
    <property type="term" value="C:plasma membrane"/>
    <property type="evidence" value="ECO:0007669"/>
    <property type="project" value="UniProtKB-SubCell"/>
</dbReference>
<gene>
    <name evidence="10" type="ORF">bsdtw1_01128</name>
</gene>
<dbReference type="InterPro" id="IPR003838">
    <property type="entry name" value="ABC3_permease_C"/>
</dbReference>
<evidence type="ECO:0008006" key="12">
    <source>
        <dbReference type="Google" id="ProtNLM"/>
    </source>
</evidence>
<dbReference type="EMBL" id="BLZR01000001">
    <property type="protein sequence ID" value="GFP75062.1"/>
    <property type="molecule type" value="Genomic_DNA"/>
</dbReference>
<evidence type="ECO:0000256" key="1">
    <source>
        <dbReference type="ARBA" id="ARBA00004651"/>
    </source>
</evidence>
<feature type="transmembrane region" description="Helical" evidence="7">
    <location>
        <begin position="344"/>
        <end position="363"/>
    </location>
</feature>
<evidence type="ECO:0000256" key="3">
    <source>
        <dbReference type="ARBA" id="ARBA00022692"/>
    </source>
</evidence>
<evidence type="ECO:0000313" key="11">
    <source>
        <dbReference type="Proteomes" id="UP000580568"/>
    </source>
</evidence>
<dbReference type="InterPro" id="IPR025857">
    <property type="entry name" value="MacB_PCD"/>
</dbReference>
<feature type="transmembrane region" description="Helical" evidence="7">
    <location>
        <begin position="246"/>
        <end position="266"/>
    </location>
</feature>
<dbReference type="PANTHER" id="PTHR30572:SF4">
    <property type="entry name" value="ABC TRANSPORTER PERMEASE YTRF"/>
    <property type="match status" value="1"/>
</dbReference>
<comment type="subcellular location">
    <subcellularLocation>
        <location evidence="1">Cell membrane</location>
        <topology evidence="1">Multi-pass membrane protein</topology>
    </subcellularLocation>
</comment>
<evidence type="ECO:0000256" key="5">
    <source>
        <dbReference type="ARBA" id="ARBA00023136"/>
    </source>
</evidence>
<proteinExistence type="inferred from homology"/>
<evidence type="ECO:0000259" key="9">
    <source>
        <dbReference type="Pfam" id="PF12704"/>
    </source>
</evidence>
<keyword evidence="11" id="KW-1185">Reference proteome</keyword>
<dbReference type="Proteomes" id="UP000580568">
    <property type="component" value="Unassembled WGS sequence"/>
</dbReference>
<keyword evidence="2" id="KW-1003">Cell membrane</keyword>
<dbReference type="GO" id="GO:0022857">
    <property type="term" value="F:transmembrane transporter activity"/>
    <property type="evidence" value="ECO:0007669"/>
    <property type="project" value="TreeGrafter"/>
</dbReference>
<dbReference type="RefSeq" id="WP_183276594.1">
    <property type="nucleotide sequence ID" value="NZ_BLZR01000001.1"/>
</dbReference>
<dbReference type="PANTHER" id="PTHR30572">
    <property type="entry name" value="MEMBRANE COMPONENT OF TRANSPORTER-RELATED"/>
    <property type="match status" value="1"/>
</dbReference>
<sequence>MKIFLKYVVKSMIEKKARFLLLLLAIILSTALFVGSMGAVESAIESFVKPQLEQLENKDLYISSKTGESTFSLENINEKGVKNLVPELNVTVVYDSDDLQALNLSGREEKYIDKSILLTNKELNDFDGEKCIISKRISDKFKLNVGDNLKIILNGEKISLKVYAIATNEGAFYVDSKDSFQIIVPYKFISKKLDVEGKYNSIIANKSKDSIKDSVKEFNDSNTKFSAKELFDEEQVKSQLSQITSMFYMMLAIVVFMSAIIIYSSFKLTVTERMPIIGTFLSQGATRGTIRRILYLESLVYGILGGIIGNAAGVGILYIINYFISPLREYGIIDKPNINVKYLAFGMIFSVLLSVLSAALPVIKTRKLEVKNVILNNPSTVNDIGYGKFIFGLVILIVVIILNSINSKFVVNISPILMITAVAAAMLVFPKLIDFLSRVIYIVLRKINGSMALSFNNMRTSKVLLGNVNLMILAIVSIITINSLSVNVKVLVSGIYEKLNYSIEINGSGTGVAGNLDKIKEVALKTDGVNKESIQFMYYANGNINDNVFSVMAVEPDKYTDYDHYINWEEKNNKYIYDKFKSGASDEVILTRKVSEKTKLSVGDSFDMKLRNTTKAYKVVGIVDGKMLNNGVFILMNYKGLPKEYYDSASYSVYFNTSKNSKDIKESINREVKGLGGQVRTFEETRDRNIEQNDQVMTILSIFSYMAVVIGCFGILNNIGISFIQRKKDMAVLSSVGMTKGQRGVMILVESILSVIWAVVIVTPLAYLTSSLMSKITDKIGLPLDIKFNISYIPIVLSVSLILVFLATLPVLFKSRKLSIIDELKYE</sequence>
<dbReference type="AlphaFoldDB" id="A0A6V8SER6"/>
<feature type="transmembrane region" description="Helical" evidence="7">
    <location>
        <begin position="702"/>
        <end position="724"/>
    </location>
</feature>
<dbReference type="Pfam" id="PF12704">
    <property type="entry name" value="MacB_PCD"/>
    <property type="match status" value="1"/>
</dbReference>
<name>A0A6V8SER6_9CLOT</name>
<keyword evidence="5 7" id="KW-0472">Membrane</keyword>